<dbReference type="EMBL" id="AXCM01002560">
    <property type="status" value="NOT_ANNOTATED_CDS"/>
    <property type="molecule type" value="Genomic_DNA"/>
</dbReference>
<dbReference type="InterPro" id="IPR010255">
    <property type="entry name" value="Haem_peroxidase_sf"/>
</dbReference>
<reference evidence="4" key="1">
    <citation type="submission" date="2013-09" db="EMBL/GenBank/DDBJ databases">
        <title>The Genome Sequence of Anopheles culicifacies species A.</title>
        <authorList>
            <consortium name="The Broad Institute Genomics Platform"/>
            <person name="Neafsey D.E."/>
            <person name="Besansky N."/>
            <person name="Howell P."/>
            <person name="Walton C."/>
            <person name="Young S.K."/>
            <person name="Zeng Q."/>
            <person name="Gargeya S."/>
            <person name="Fitzgerald M."/>
            <person name="Haas B."/>
            <person name="Abouelleil A."/>
            <person name="Allen A.W."/>
            <person name="Alvarado L."/>
            <person name="Arachchi H.M."/>
            <person name="Berlin A.M."/>
            <person name="Chapman S.B."/>
            <person name="Gainer-Dewar J."/>
            <person name="Goldberg J."/>
            <person name="Griggs A."/>
            <person name="Gujja S."/>
            <person name="Hansen M."/>
            <person name="Howarth C."/>
            <person name="Imamovic A."/>
            <person name="Ireland A."/>
            <person name="Larimer J."/>
            <person name="McCowan C."/>
            <person name="Murphy C."/>
            <person name="Pearson M."/>
            <person name="Poon T.W."/>
            <person name="Priest M."/>
            <person name="Roberts A."/>
            <person name="Saif S."/>
            <person name="Shea T."/>
            <person name="Sisk P."/>
            <person name="Sykes S."/>
            <person name="Wortman J."/>
            <person name="Nusbaum C."/>
            <person name="Birren B."/>
        </authorList>
    </citation>
    <scope>NUCLEOTIDE SEQUENCE [LARGE SCALE GENOMIC DNA]</scope>
    <source>
        <strain evidence="4">A-37</strain>
    </source>
</reference>
<name>A0A182MHT3_9DIPT</name>
<protein>
    <submittedName>
        <fullName evidence="3">Uncharacterized protein</fullName>
    </submittedName>
</protein>
<keyword evidence="4" id="KW-1185">Reference proteome</keyword>
<dbReference type="Pfam" id="PF03098">
    <property type="entry name" value="An_peroxidase"/>
    <property type="match status" value="1"/>
</dbReference>
<dbReference type="PANTHER" id="PTHR11475:SF125">
    <property type="entry name" value="GH11385P"/>
    <property type="match status" value="1"/>
</dbReference>
<evidence type="ECO:0000313" key="3">
    <source>
        <dbReference type="EnsemblMetazoa" id="ACUA018605-PA"/>
    </source>
</evidence>
<dbReference type="EnsemblMetazoa" id="ACUA018605-RA">
    <property type="protein sequence ID" value="ACUA018605-PA"/>
    <property type="gene ID" value="ACUA018605"/>
</dbReference>
<feature type="signal peptide" evidence="2">
    <location>
        <begin position="1"/>
        <end position="21"/>
    </location>
</feature>
<dbReference type="PANTHER" id="PTHR11475">
    <property type="entry name" value="OXIDASE/PEROXIDASE"/>
    <property type="match status" value="1"/>
</dbReference>
<dbReference type="GO" id="GO:0006979">
    <property type="term" value="P:response to oxidative stress"/>
    <property type="evidence" value="ECO:0007669"/>
    <property type="project" value="InterPro"/>
</dbReference>
<dbReference type="Proteomes" id="UP000075883">
    <property type="component" value="Unassembled WGS sequence"/>
</dbReference>
<accession>A0A182MHT3</accession>
<evidence type="ECO:0000313" key="4">
    <source>
        <dbReference type="Proteomes" id="UP000075883"/>
    </source>
</evidence>
<keyword evidence="2" id="KW-0732">Signal</keyword>
<dbReference type="STRING" id="139723.A0A182MHT3"/>
<proteinExistence type="predicted"/>
<dbReference type="Gene3D" id="1.10.640.10">
    <property type="entry name" value="Haem peroxidase domain superfamily, animal type"/>
    <property type="match status" value="1"/>
</dbReference>
<evidence type="ECO:0000256" key="2">
    <source>
        <dbReference type="SAM" id="SignalP"/>
    </source>
</evidence>
<keyword evidence="1" id="KW-0560">Oxidoreductase</keyword>
<organism evidence="3 4">
    <name type="scientific">Anopheles culicifacies</name>
    <dbReference type="NCBI Taxonomy" id="139723"/>
    <lineage>
        <taxon>Eukaryota</taxon>
        <taxon>Metazoa</taxon>
        <taxon>Ecdysozoa</taxon>
        <taxon>Arthropoda</taxon>
        <taxon>Hexapoda</taxon>
        <taxon>Insecta</taxon>
        <taxon>Pterygota</taxon>
        <taxon>Neoptera</taxon>
        <taxon>Endopterygota</taxon>
        <taxon>Diptera</taxon>
        <taxon>Nematocera</taxon>
        <taxon>Culicoidea</taxon>
        <taxon>Culicidae</taxon>
        <taxon>Anophelinae</taxon>
        <taxon>Anopheles</taxon>
        <taxon>culicifacies species complex</taxon>
    </lineage>
</organism>
<dbReference type="AlphaFoldDB" id="A0A182MHT3"/>
<dbReference type="InterPro" id="IPR019791">
    <property type="entry name" value="Haem_peroxidase_animal"/>
</dbReference>
<keyword evidence="1" id="KW-0575">Peroxidase</keyword>
<reference evidence="3" key="2">
    <citation type="submission" date="2020-05" db="UniProtKB">
        <authorList>
            <consortium name="EnsemblMetazoa"/>
        </authorList>
    </citation>
    <scope>IDENTIFICATION</scope>
    <source>
        <strain evidence="3">A-37</strain>
    </source>
</reference>
<dbReference type="VEuPathDB" id="VectorBase:ACUA018605"/>
<dbReference type="GO" id="GO:0020037">
    <property type="term" value="F:heme binding"/>
    <property type="evidence" value="ECO:0007669"/>
    <property type="project" value="InterPro"/>
</dbReference>
<dbReference type="PROSITE" id="PS50292">
    <property type="entry name" value="PEROXIDASE_3"/>
    <property type="match status" value="1"/>
</dbReference>
<sequence length="691" mass="76761">MCKTLCILGIVALCALVAVQGSVTTAPVTDQVDRFELDPPLALRLSRFASVTNLEEALDYSETIFEKSKRLEGSLAAGSRGKVVKGGTTYAQILDGYPTPSTQQQDLLARKVLRASSFFVNRFCIPNGVSSYECGLYLSGTPIPATNMIGDQCQSMIAGKEYNDEYRRLLPALYDDGVYAFRRSSTGGELPQAREISSRFHSAGNRQESLDKTRSVALVQWSQFIEHDLAKTTVQTMADGTDIECCSSDHGQLLPRYRHPSCKPMLVPEDDPYYRTYRATCLNYVRSALSLGRYGCHLGPANQLNQATNRLDLSQLYGSLANDTKLLRTGKGGRLQAQLYDSVEYLQEATNGRLCAADSNLETVCYDSGDTRVNVNPYITLLHTLFLRSHNRLAKHLGLLQPSWTDEQLFTVARTVNTKLYQKIVREWLTAVAGEQATRDPRPTVGRGDDRVSNEFATAAIRFYNTMMPGEINNPLGSYDLEHLFYRPKDLRKRDYFAHLVDSVLGQNAMSLDTAYVDDMAHMLFGVRNVGLDVLALDIQRGRDHGLARYTDYYTLCNGKPVTGWADLERVLKPDDLEIIRASYATVHDVDLIVGAIAEWPAAGATVGPTLSCLIREQLDNSLQADDGQAGTPTIQEHRLDAVLAEYSAARFMCDTAQVDRVQRDIFRVPSVDNPQIRCAQLPALDLARLV</sequence>
<evidence type="ECO:0000256" key="1">
    <source>
        <dbReference type="ARBA" id="ARBA00022559"/>
    </source>
</evidence>
<dbReference type="SUPFAM" id="SSF48113">
    <property type="entry name" value="Heme-dependent peroxidases"/>
    <property type="match status" value="1"/>
</dbReference>
<dbReference type="PRINTS" id="PR00457">
    <property type="entry name" value="ANPEROXIDASE"/>
</dbReference>
<feature type="chain" id="PRO_5008128336" evidence="2">
    <location>
        <begin position="22"/>
        <end position="691"/>
    </location>
</feature>
<dbReference type="InterPro" id="IPR037120">
    <property type="entry name" value="Haem_peroxidase_sf_animal"/>
</dbReference>
<dbReference type="GO" id="GO:0004601">
    <property type="term" value="F:peroxidase activity"/>
    <property type="evidence" value="ECO:0007669"/>
    <property type="project" value="UniProtKB-KW"/>
</dbReference>